<evidence type="ECO:0000313" key="3">
    <source>
        <dbReference type="EMBL" id="RXR20733.1"/>
    </source>
</evidence>
<dbReference type="PROSITE" id="PS51257">
    <property type="entry name" value="PROKAR_LIPOPROTEIN"/>
    <property type="match status" value="1"/>
</dbReference>
<evidence type="ECO:0000313" key="4">
    <source>
        <dbReference type="Proteomes" id="UP000290283"/>
    </source>
</evidence>
<organism evidence="3 4">
    <name type="scientific">Flavobacterium amnicola</name>
    <dbReference type="NCBI Taxonomy" id="2506422"/>
    <lineage>
        <taxon>Bacteria</taxon>
        <taxon>Pseudomonadati</taxon>
        <taxon>Bacteroidota</taxon>
        <taxon>Flavobacteriia</taxon>
        <taxon>Flavobacteriales</taxon>
        <taxon>Flavobacteriaceae</taxon>
        <taxon>Flavobacterium</taxon>
    </lineage>
</organism>
<feature type="domain" description="HMA" evidence="2">
    <location>
        <begin position="43"/>
        <end position="114"/>
    </location>
</feature>
<dbReference type="Proteomes" id="UP000290283">
    <property type="component" value="Unassembled WGS sequence"/>
</dbReference>
<dbReference type="PROSITE" id="PS50846">
    <property type="entry name" value="HMA_2"/>
    <property type="match status" value="1"/>
</dbReference>
<dbReference type="SUPFAM" id="SSF55008">
    <property type="entry name" value="HMA, heavy metal-associated domain"/>
    <property type="match status" value="1"/>
</dbReference>
<protein>
    <submittedName>
        <fullName evidence="3">Heavy-metal-associated domain-containing protein</fullName>
    </submittedName>
</protein>
<dbReference type="PANTHER" id="PTHR46594:SF4">
    <property type="entry name" value="P-TYPE CATION-TRANSPORTING ATPASE"/>
    <property type="match status" value="1"/>
</dbReference>
<name>A0A4Q1K4F0_9FLAO</name>
<dbReference type="PANTHER" id="PTHR46594">
    <property type="entry name" value="P-TYPE CATION-TRANSPORTING ATPASE"/>
    <property type="match status" value="1"/>
</dbReference>
<keyword evidence="4" id="KW-1185">Reference proteome</keyword>
<gene>
    <name evidence="3" type="ORF">EQG63_02020</name>
</gene>
<dbReference type="RefSeq" id="WP_129433916.1">
    <property type="nucleotide sequence ID" value="NZ_SBKO01000001.1"/>
</dbReference>
<dbReference type="InterPro" id="IPR006121">
    <property type="entry name" value="HMA_dom"/>
</dbReference>
<dbReference type="Gene3D" id="3.30.70.100">
    <property type="match status" value="1"/>
</dbReference>
<dbReference type="EMBL" id="SBKO01000001">
    <property type="protein sequence ID" value="RXR20733.1"/>
    <property type="molecule type" value="Genomic_DNA"/>
</dbReference>
<accession>A0A4Q1K4F0</accession>
<evidence type="ECO:0000259" key="2">
    <source>
        <dbReference type="PROSITE" id="PS50846"/>
    </source>
</evidence>
<evidence type="ECO:0000256" key="1">
    <source>
        <dbReference type="ARBA" id="ARBA00022723"/>
    </source>
</evidence>
<dbReference type="CDD" id="cd00371">
    <property type="entry name" value="HMA"/>
    <property type="match status" value="1"/>
</dbReference>
<sequence length="119" mass="12803">MKKIFILAVATLAIVSCKKEGADNNTTTASTEVKKDQPVAEAKKATMKIEGMTCAMGCAKTIENKLAGLEGVQKAAVDFEKKEATIEYDGQVQTIETLSKTVEEVADGKTYKVKEAKNI</sequence>
<reference evidence="4" key="1">
    <citation type="submission" date="2019-01" db="EMBL/GenBank/DDBJ databases">
        <title>Cytophagaceae bacterium strain CAR-16.</title>
        <authorList>
            <person name="Chen W.-M."/>
        </authorList>
    </citation>
    <scope>NUCLEOTIDE SEQUENCE [LARGE SCALE GENOMIC DNA]</scope>
    <source>
        <strain evidence="4">LLJ-11</strain>
    </source>
</reference>
<dbReference type="GO" id="GO:0046872">
    <property type="term" value="F:metal ion binding"/>
    <property type="evidence" value="ECO:0007669"/>
    <property type="project" value="UniProtKB-KW"/>
</dbReference>
<dbReference type="OrthoDB" id="1178902at2"/>
<dbReference type="Pfam" id="PF00403">
    <property type="entry name" value="HMA"/>
    <property type="match status" value="1"/>
</dbReference>
<proteinExistence type="predicted"/>
<dbReference type="InterPro" id="IPR036163">
    <property type="entry name" value="HMA_dom_sf"/>
</dbReference>
<dbReference type="AlphaFoldDB" id="A0A4Q1K4F0"/>
<comment type="caution">
    <text evidence="3">The sequence shown here is derived from an EMBL/GenBank/DDBJ whole genome shotgun (WGS) entry which is preliminary data.</text>
</comment>
<keyword evidence="1" id="KW-0479">Metal-binding</keyword>
<dbReference type="FunFam" id="3.30.70.100:FF:000001">
    <property type="entry name" value="ATPase copper transporting beta"/>
    <property type="match status" value="1"/>
</dbReference>